<reference evidence="2" key="1">
    <citation type="journal article" date="2019" name="Int. J. Syst. Evol. Microbiol.">
        <title>The Global Catalogue of Microorganisms (GCM) 10K type strain sequencing project: providing services to taxonomists for standard genome sequencing and annotation.</title>
        <authorList>
            <consortium name="The Broad Institute Genomics Platform"/>
            <consortium name="The Broad Institute Genome Sequencing Center for Infectious Disease"/>
            <person name="Wu L."/>
            <person name="Ma J."/>
        </authorList>
    </citation>
    <scope>NUCLEOTIDE SEQUENCE [LARGE SCALE GENOMIC DNA]</scope>
    <source>
        <strain evidence="2">KCTC 52274</strain>
    </source>
</reference>
<sequence>MTNWNKRIIIFKVLLITIVSHVKGQDGVININFEESTKRVLYQYDIAENGDVIALHGIRTLSKDKQDARIVRFSSDFDTIFNNKIESNAFSELIVSSDANYFLYHKNVYDRTGKKVKPYDIRREYETGNVDPFINFFASKYDVSIGNNKNEKKKFKDKFITSEFYMFARHNETLEDKEVKLNFPDLPYTEKVMLVEYRKHTDDEFYLAYKDLSEDKREDRYNILAFDYDGNLTYSKSIAFALEDGMFFNSSNNGSGGFLGAGNFIDNLRYPKETILQATAGNVYIDTANKAFYMYGLFSDKDKFYHNRPKGFFLHKYDFEGQLVWKVQKNIENKEFNDSRKGIDLNIELFNMISDIGVGINIDGMLFTFKINPQNGTIGDSVIQYFYRKQKEDYNKKLTLGFYTKFAMLFNDKIKDYLATKKGIKHKEIITTKVIDGKGFYLVEAEDHFRRGRENVKIVKFDF</sequence>
<proteinExistence type="predicted"/>
<comment type="caution">
    <text evidence="1">The sequence shown here is derived from an EMBL/GenBank/DDBJ whole genome shotgun (WGS) entry which is preliminary data.</text>
</comment>
<protein>
    <recommendedName>
        <fullName evidence="3">DKNYY family protein</fullName>
    </recommendedName>
</protein>
<evidence type="ECO:0008006" key="3">
    <source>
        <dbReference type="Google" id="ProtNLM"/>
    </source>
</evidence>
<dbReference type="Proteomes" id="UP001597319">
    <property type="component" value="Unassembled WGS sequence"/>
</dbReference>
<keyword evidence="2" id="KW-1185">Reference proteome</keyword>
<organism evidence="1 2">
    <name type="scientific">Aquimarina rubra</name>
    <dbReference type="NCBI Taxonomy" id="1920033"/>
    <lineage>
        <taxon>Bacteria</taxon>
        <taxon>Pseudomonadati</taxon>
        <taxon>Bacteroidota</taxon>
        <taxon>Flavobacteriia</taxon>
        <taxon>Flavobacteriales</taxon>
        <taxon>Flavobacteriaceae</taxon>
        <taxon>Aquimarina</taxon>
    </lineage>
</organism>
<name>A0ABW5L9Z5_9FLAO</name>
<dbReference type="RefSeq" id="WP_378288755.1">
    <property type="nucleotide sequence ID" value="NZ_JBHULE010000002.1"/>
</dbReference>
<gene>
    <name evidence="1" type="ORF">ACFSR1_01015</name>
</gene>
<dbReference type="EMBL" id="JBHULE010000002">
    <property type="protein sequence ID" value="MFD2561227.1"/>
    <property type="molecule type" value="Genomic_DNA"/>
</dbReference>
<accession>A0ABW5L9Z5</accession>
<evidence type="ECO:0000313" key="1">
    <source>
        <dbReference type="EMBL" id="MFD2561227.1"/>
    </source>
</evidence>
<evidence type="ECO:0000313" key="2">
    <source>
        <dbReference type="Proteomes" id="UP001597319"/>
    </source>
</evidence>